<dbReference type="AlphaFoldDB" id="A0A4R1F8A8"/>
<proteinExistence type="predicted"/>
<evidence type="ECO:0000313" key="3">
    <source>
        <dbReference type="Proteomes" id="UP000294856"/>
    </source>
</evidence>
<feature type="region of interest" description="Disordered" evidence="1">
    <location>
        <begin position="1"/>
        <end position="28"/>
    </location>
</feature>
<feature type="region of interest" description="Disordered" evidence="1">
    <location>
        <begin position="63"/>
        <end position="83"/>
    </location>
</feature>
<gene>
    <name evidence="2" type="ORF">DFR71_6640</name>
</gene>
<dbReference type="Proteomes" id="UP000294856">
    <property type="component" value="Unassembled WGS sequence"/>
</dbReference>
<evidence type="ECO:0000313" key="2">
    <source>
        <dbReference type="EMBL" id="TCJ88098.1"/>
    </source>
</evidence>
<accession>A0A4R1F8A8</accession>
<comment type="caution">
    <text evidence="2">The sequence shown here is derived from an EMBL/GenBank/DDBJ whole genome shotgun (WGS) entry which is preliminary data.</text>
</comment>
<evidence type="ECO:0000256" key="1">
    <source>
        <dbReference type="SAM" id="MobiDB-lite"/>
    </source>
</evidence>
<dbReference type="RefSeq" id="WP_132370477.1">
    <property type="nucleotide sequence ID" value="NZ_SMFR01000013.1"/>
</dbReference>
<organism evidence="2 3">
    <name type="scientific">Nocardia alba</name>
    <dbReference type="NCBI Taxonomy" id="225051"/>
    <lineage>
        <taxon>Bacteria</taxon>
        <taxon>Bacillati</taxon>
        <taxon>Actinomycetota</taxon>
        <taxon>Actinomycetes</taxon>
        <taxon>Mycobacteriales</taxon>
        <taxon>Nocardiaceae</taxon>
        <taxon>Nocardia</taxon>
    </lineage>
</organism>
<protein>
    <submittedName>
        <fullName evidence="2">Uncharacterized protein</fullName>
    </submittedName>
</protein>
<reference evidence="2 3" key="1">
    <citation type="submission" date="2019-03" db="EMBL/GenBank/DDBJ databases">
        <title>Genomic Encyclopedia of Type Strains, Phase IV (KMG-IV): sequencing the most valuable type-strain genomes for metagenomic binning, comparative biology and taxonomic classification.</title>
        <authorList>
            <person name="Goeker M."/>
        </authorList>
    </citation>
    <scope>NUCLEOTIDE SEQUENCE [LARGE SCALE GENOMIC DNA]</scope>
    <source>
        <strain evidence="2 3">DSM 44684</strain>
    </source>
</reference>
<name>A0A4R1F8A8_9NOCA</name>
<dbReference type="EMBL" id="SMFR01000013">
    <property type="protein sequence ID" value="TCJ88098.1"/>
    <property type="molecule type" value="Genomic_DNA"/>
</dbReference>
<keyword evidence="3" id="KW-1185">Reference proteome</keyword>
<sequence>MPEPSESAKIALPPRRGRRRGSKRPFSTQLESATLARLDWIVNQGYVLTDTVDAAINAYLDAAGVPRPDAEGNMPDSSPEGTR</sequence>
<dbReference type="OrthoDB" id="4570978at2"/>
<dbReference type="STRING" id="1210063.GCA_001612665_06525"/>